<dbReference type="AlphaFoldDB" id="A0A3N0AF66"/>
<feature type="signal peptide" evidence="1">
    <location>
        <begin position="1"/>
        <end position="27"/>
    </location>
</feature>
<evidence type="ECO:0000256" key="1">
    <source>
        <dbReference type="SAM" id="SignalP"/>
    </source>
</evidence>
<keyword evidence="1" id="KW-0732">Signal</keyword>
<protein>
    <submittedName>
        <fullName evidence="2">Uncharacterized protein</fullName>
    </submittedName>
</protein>
<accession>A0A3N0AF66</accession>
<dbReference type="OrthoDB" id="3175540at2"/>
<reference evidence="3" key="1">
    <citation type="submission" date="2018-05" db="EMBL/GenBank/DDBJ databases">
        <title>Genome Sequencing of selected type strains of the family Eggerthellaceae.</title>
        <authorList>
            <person name="Danylec N."/>
            <person name="Stoll D.A."/>
            <person name="Doetsch A."/>
            <person name="Huch M."/>
        </authorList>
    </citation>
    <scope>NUCLEOTIDE SEQUENCE [LARGE SCALE GENOMIC DNA]</scope>
    <source>
        <strain evidence="3">DSM 17537</strain>
    </source>
</reference>
<feature type="chain" id="PRO_5018081155" evidence="1">
    <location>
        <begin position="28"/>
        <end position="160"/>
    </location>
</feature>
<name>A0A3N0AF66_9ACTN</name>
<evidence type="ECO:0000313" key="3">
    <source>
        <dbReference type="Proteomes" id="UP000267368"/>
    </source>
</evidence>
<dbReference type="Proteomes" id="UP000267368">
    <property type="component" value="Unassembled WGS sequence"/>
</dbReference>
<comment type="caution">
    <text evidence="2">The sequence shown here is derived from an EMBL/GenBank/DDBJ whole genome shotgun (WGS) entry which is preliminary data.</text>
</comment>
<evidence type="ECO:0000313" key="2">
    <source>
        <dbReference type="EMBL" id="RNL19404.1"/>
    </source>
</evidence>
<dbReference type="RefSeq" id="WP_123198398.1">
    <property type="nucleotide sequence ID" value="NZ_QICB01000005.1"/>
</dbReference>
<keyword evidence="3" id="KW-1185">Reference proteome</keyword>
<dbReference type="EMBL" id="QICB01000005">
    <property type="protein sequence ID" value="RNL19404.1"/>
    <property type="molecule type" value="Genomic_DNA"/>
</dbReference>
<gene>
    <name evidence="2" type="ORF">DMP07_06775</name>
</gene>
<organism evidence="2 3">
    <name type="scientific">Slackia faecicanis</name>
    <dbReference type="NCBI Taxonomy" id="255723"/>
    <lineage>
        <taxon>Bacteria</taxon>
        <taxon>Bacillati</taxon>
        <taxon>Actinomycetota</taxon>
        <taxon>Coriobacteriia</taxon>
        <taxon>Eggerthellales</taxon>
        <taxon>Eggerthellaceae</taxon>
        <taxon>Slackia</taxon>
    </lineage>
</organism>
<proteinExistence type="predicted"/>
<sequence>MSVVKMTGSVIGSAILLGGIAVAPALAESPVDVEPTADCSMWEESSKQSESAAAIVQGEFSYTQDAITANEAIRGVFAKASSAVCASLPAYDLSHMGLKTIVKNGSAEMIACIEDMLDGKPSTKIVGCACSSNIAGGGAVANAEVSGMSIKSMAVMMGVE</sequence>